<reference evidence="1" key="1">
    <citation type="submission" date="2023-07" db="EMBL/GenBank/DDBJ databases">
        <title>Black Yeasts Isolated from many extreme environments.</title>
        <authorList>
            <person name="Coleine C."/>
            <person name="Stajich J.E."/>
            <person name="Selbmann L."/>
        </authorList>
    </citation>
    <scope>NUCLEOTIDE SEQUENCE</scope>
    <source>
        <strain evidence="1">CCFEE 5714</strain>
    </source>
</reference>
<keyword evidence="2" id="KW-1185">Reference proteome</keyword>
<comment type="caution">
    <text evidence="1">The sequence shown here is derived from an EMBL/GenBank/DDBJ whole genome shotgun (WGS) entry which is preliminary data.</text>
</comment>
<name>A0ACC3N3K3_9PEZI</name>
<sequence>MAVATQAEVKSSPLGGRGLFATKNHASGDVLISLDRPLIAVLDNARIEDTCSWCFSWTELPVLSGAGVNQARKVNWCIGCKKVKYCSKRCQSQAWKTEHKRECKIFAAQPESIPNTVVAVMRMLEGLNTKSDLHKAILDMQTHRDDFEKAGGKKWEAMQLMAHTALKFLGEKESAFKLEPTKMAMCMVMCNSSRLVTPTFDPLGLALDPRTCVMNHSCSPSAVVVFDGPKIAVRALKPIQSGEEVLISYVDSSAPFGVRQAELKDQYFFDCTCIKCKLGPNAPQDAFFKPNSEFEERIKVIDDMIPEIVKDPAWPRHVLGETTDDKRLSALQFYAYSFLDSPDAEKATPDPTQFRKPIIICRNTGMWPLTRAPLPALYQQYAVACLSVRKYNEALVALIRLHVLIDPEVYPQAHHPVRVVHAWTLATLAKAVSSDQDSPFCRALQACGVDLSVLFLALLSELHEQVPKSHGLESRFGRMVEATWGAMMESGGELDVQYSQRGVNRSQWQKILNEQIRELRPKIKAFAADESLAAEIDQALAE</sequence>
<evidence type="ECO:0000313" key="2">
    <source>
        <dbReference type="Proteomes" id="UP001281147"/>
    </source>
</evidence>
<dbReference type="Proteomes" id="UP001281147">
    <property type="component" value="Unassembled WGS sequence"/>
</dbReference>
<organism evidence="1 2">
    <name type="scientific">Vermiconidia calcicola</name>
    <dbReference type="NCBI Taxonomy" id="1690605"/>
    <lineage>
        <taxon>Eukaryota</taxon>
        <taxon>Fungi</taxon>
        <taxon>Dikarya</taxon>
        <taxon>Ascomycota</taxon>
        <taxon>Pezizomycotina</taxon>
        <taxon>Dothideomycetes</taxon>
        <taxon>Dothideomycetidae</taxon>
        <taxon>Mycosphaerellales</taxon>
        <taxon>Extremaceae</taxon>
        <taxon>Vermiconidia</taxon>
    </lineage>
</organism>
<accession>A0ACC3N3K3</accession>
<dbReference type="EMBL" id="JAUTXU010000101">
    <property type="protein sequence ID" value="KAK3708425.1"/>
    <property type="molecule type" value="Genomic_DNA"/>
</dbReference>
<evidence type="ECO:0000313" key="1">
    <source>
        <dbReference type="EMBL" id="KAK3708425.1"/>
    </source>
</evidence>
<proteinExistence type="predicted"/>
<protein>
    <submittedName>
        <fullName evidence="1">Uncharacterized protein</fullName>
    </submittedName>
</protein>
<gene>
    <name evidence="1" type="ORF">LTR37_011521</name>
</gene>